<dbReference type="Proteomes" id="UP000183376">
    <property type="component" value="Chromosome I"/>
</dbReference>
<dbReference type="AlphaFoldDB" id="A0A1G9YPU0"/>
<dbReference type="RefSeq" id="WP_043810253.1">
    <property type="nucleotide sequence ID" value="NZ_JOEF01000002.1"/>
</dbReference>
<dbReference type="SUPFAM" id="SSF53613">
    <property type="entry name" value="Ribokinase-like"/>
    <property type="match status" value="1"/>
</dbReference>
<dbReference type="STRING" id="211114.SAMN04489726_4936"/>
<accession>A0A1G9YPU0</accession>
<dbReference type="EMBL" id="LT629701">
    <property type="protein sequence ID" value="SDN10476.1"/>
    <property type="molecule type" value="Genomic_DNA"/>
</dbReference>
<evidence type="ECO:0000259" key="3">
    <source>
        <dbReference type="Pfam" id="PF00294"/>
    </source>
</evidence>
<dbReference type="GO" id="GO:0016301">
    <property type="term" value="F:kinase activity"/>
    <property type="evidence" value="ECO:0007669"/>
    <property type="project" value="UniProtKB-KW"/>
</dbReference>
<keyword evidence="1" id="KW-0808">Transferase</keyword>
<dbReference type="eggNOG" id="COG0524">
    <property type="taxonomic scope" value="Bacteria"/>
</dbReference>
<name>A0A1G9YPU0_ALLAB</name>
<protein>
    <submittedName>
        <fullName evidence="4">Sugar or nucleoside kinase, ribokinase family</fullName>
    </submittedName>
</protein>
<evidence type="ECO:0000313" key="4">
    <source>
        <dbReference type="EMBL" id="SDN10476.1"/>
    </source>
</evidence>
<organism evidence="4 5">
    <name type="scientific">Allokutzneria albata</name>
    <name type="common">Kibdelosporangium albatum</name>
    <dbReference type="NCBI Taxonomy" id="211114"/>
    <lineage>
        <taxon>Bacteria</taxon>
        <taxon>Bacillati</taxon>
        <taxon>Actinomycetota</taxon>
        <taxon>Actinomycetes</taxon>
        <taxon>Pseudonocardiales</taxon>
        <taxon>Pseudonocardiaceae</taxon>
        <taxon>Allokutzneria</taxon>
    </lineage>
</organism>
<evidence type="ECO:0000313" key="5">
    <source>
        <dbReference type="Proteomes" id="UP000183376"/>
    </source>
</evidence>
<dbReference type="PROSITE" id="PS00584">
    <property type="entry name" value="PFKB_KINASES_2"/>
    <property type="match status" value="1"/>
</dbReference>
<keyword evidence="5" id="KW-1185">Reference proteome</keyword>
<reference evidence="4 5" key="1">
    <citation type="submission" date="2016-10" db="EMBL/GenBank/DDBJ databases">
        <authorList>
            <person name="de Groot N.N."/>
        </authorList>
    </citation>
    <scope>NUCLEOTIDE SEQUENCE [LARGE SCALE GENOMIC DNA]</scope>
    <source>
        <strain evidence="4 5">DSM 44149</strain>
    </source>
</reference>
<sequence length="306" mass="31935">MAADRAGAVLCVGLATVDVVHRVPVFPAANTKLTATRQDVAAGGPATNAAVTAAALGSRVTLLTALGSHPLAHSVRDELTEFRISVRDATPDRIEAPGVSAISVHEGTGERSVVSADARGVDPCPPAELTQLVSAADVLLIDGHHPRLALAAAQTAARLGVVVVFDAGRYKPHHEQLLDWVDVAVCSGDYRLPNCEQEERTIRALGERVAVGAMTRGHDPIVWWRDDLRGEVPVPVVSVQDTLGAGDVFHGAFAHAVAAGGWDGGKVADHLAFATRVAGLRVQHAGPRSWLEKLPAVVDSGPSQAL</sequence>
<dbReference type="Gene3D" id="3.40.1190.20">
    <property type="match status" value="1"/>
</dbReference>
<keyword evidence="2 4" id="KW-0418">Kinase</keyword>
<dbReference type="InterPro" id="IPR002173">
    <property type="entry name" value="Carboh/pur_kinase_PfkB_CS"/>
</dbReference>
<evidence type="ECO:0000256" key="1">
    <source>
        <dbReference type="ARBA" id="ARBA00022679"/>
    </source>
</evidence>
<dbReference type="InterPro" id="IPR011611">
    <property type="entry name" value="PfkB_dom"/>
</dbReference>
<dbReference type="Pfam" id="PF00294">
    <property type="entry name" value="PfkB"/>
    <property type="match status" value="1"/>
</dbReference>
<proteinExistence type="predicted"/>
<dbReference type="InterPro" id="IPR029056">
    <property type="entry name" value="Ribokinase-like"/>
</dbReference>
<dbReference type="PANTHER" id="PTHR42774:SF3">
    <property type="entry name" value="KETOHEXOKINASE"/>
    <property type="match status" value="1"/>
</dbReference>
<dbReference type="InterPro" id="IPR052562">
    <property type="entry name" value="Ketohexokinase-related"/>
</dbReference>
<dbReference type="PANTHER" id="PTHR42774">
    <property type="entry name" value="PHOSPHOTRANSFERASE SYSTEM TRANSPORT PROTEIN"/>
    <property type="match status" value="1"/>
</dbReference>
<gene>
    <name evidence="4" type="ORF">SAMN04489726_4936</name>
</gene>
<dbReference type="OrthoDB" id="9795789at2"/>
<feature type="domain" description="Carbohydrate kinase PfkB" evidence="3">
    <location>
        <begin position="9"/>
        <end position="291"/>
    </location>
</feature>
<evidence type="ECO:0000256" key="2">
    <source>
        <dbReference type="ARBA" id="ARBA00022777"/>
    </source>
</evidence>